<dbReference type="EMBL" id="CP073078">
    <property type="protein sequence ID" value="QUD87099.1"/>
    <property type="molecule type" value="Genomic_DNA"/>
</dbReference>
<dbReference type="PANTHER" id="PTHR43233:SF1">
    <property type="entry name" value="FAMILY N-ACETYLTRANSFERASE, PUTATIVE (AFU_ORTHOLOGUE AFUA_6G03350)-RELATED"/>
    <property type="match status" value="1"/>
</dbReference>
<keyword evidence="3" id="KW-1185">Reference proteome</keyword>
<dbReference type="AlphaFoldDB" id="A0A975FY35"/>
<sequence>MAQVVQAPAGYELSDDPERFDFDRGWRWIGQESYWAAGIPCDLFEKALRNSLTVGAYAPDGAMAAMARVVTDRATFGWVCDVFVDEAHRGAGLGKALMNYLKAHPDLQGFRRLLLATRDAHGLYAGFGFRPLSAVETWMEIREPDVYRR</sequence>
<reference evidence="2" key="1">
    <citation type="submission" date="2021-04" db="EMBL/GenBank/DDBJ databases">
        <title>The complete genome sequence of Caulobacter sp. S6.</title>
        <authorList>
            <person name="Tang Y."/>
            <person name="Ouyang W."/>
            <person name="Liu Q."/>
            <person name="Huang B."/>
            <person name="Guo Z."/>
            <person name="Lei P."/>
        </authorList>
    </citation>
    <scope>NUCLEOTIDE SEQUENCE</scope>
    <source>
        <strain evidence="2">S6</strain>
    </source>
</reference>
<dbReference type="CDD" id="cd04301">
    <property type="entry name" value="NAT_SF"/>
    <property type="match status" value="1"/>
</dbReference>
<organism evidence="2 3">
    <name type="scientific">Phenylobacterium montanum</name>
    <dbReference type="NCBI Taxonomy" id="2823693"/>
    <lineage>
        <taxon>Bacteria</taxon>
        <taxon>Pseudomonadati</taxon>
        <taxon>Pseudomonadota</taxon>
        <taxon>Alphaproteobacteria</taxon>
        <taxon>Caulobacterales</taxon>
        <taxon>Caulobacteraceae</taxon>
        <taxon>Phenylobacterium</taxon>
    </lineage>
</organism>
<accession>A0A975FY35</accession>
<dbReference type="Proteomes" id="UP000676409">
    <property type="component" value="Chromosome"/>
</dbReference>
<dbReference type="InterPro" id="IPR000182">
    <property type="entry name" value="GNAT_dom"/>
</dbReference>
<dbReference type="SUPFAM" id="SSF55729">
    <property type="entry name" value="Acyl-CoA N-acyltransferases (Nat)"/>
    <property type="match status" value="1"/>
</dbReference>
<gene>
    <name evidence="2" type="ORF">KCG34_18825</name>
</gene>
<evidence type="ECO:0000259" key="1">
    <source>
        <dbReference type="PROSITE" id="PS51186"/>
    </source>
</evidence>
<feature type="domain" description="N-acetyltransferase" evidence="1">
    <location>
        <begin position="11"/>
        <end position="149"/>
    </location>
</feature>
<dbReference type="InterPro" id="IPR016181">
    <property type="entry name" value="Acyl_CoA_acyltransferase"/>
</dbReference>
<dbReference type="PROSITE" id="PS51186">
    <property type="entry name" value="GNAT"/>
    <property type="match status" value="1"/>
</dbReference>
<dbReference type="GO" id="GO:0016747">
    <property type="term" value="F:acyltransferase activity, transferring groups other than amino-acyl groups"/>
    <property type="evidence" value="ECO:0007669"/>
    <property type="project" value="InterPro"/>
</dbReference>
<name>A0A975FY35_9CAUL</name>
<dbReference type="PANTHER" id="PTHR43233">
    <property type="entry name" value="FAMILY N-ACETYLTRANSFERASE, PUTATIVE (AFU_ORTHOLOGUE AFUA_6G03350)-RELATED"/>
    <property type="match status" value="1"/>
</dbReference>
<dbReference type="Gene3D" id="3.40.630.30">
    <property type="match status" value="1"/>
</dbReference>
<evidence type="ECO:0000313" key="3">
    <source>
        <dbReference type="Proteomes" id="UP000676409"/>
    </source>
</evidence>
<dbReference type="Pfam" id="PF00583">
    <property type="entry name" value="Acetyltransf_1"/>
    <property type="match status" value="1"/>
</dbReference>
<dbReference type="KEGG" id="caul:KCG34_18825"/>
<dbReference type="InterPro" id="IPR053144">
    <property type="entry name" value="Acetyltransferase_Butenolide"/>
</dbReference>
<protein>
    <submittedName>
        <fullName evidence="2">GNAT family N-acetyltransferase</fullName>
    </submittedName>
</protein>
<proteinExistence type="predicted"/>
<evidence type="ECO:0000313" key="2">
    <source>
        <dbReference type="EMBL" id="QUD87099.1"/>
    </source>
</evidence>